<keyword evidence="4" id="KW-0804">Transcription</keyword>
<proteinExistence type="predicted"/>
<dbReference type="Proteomes" id="UP000184226">
    <property type="component" value="Unassembled WGS sequence"/>
</dbReference>
<dbReference type="AlphaFoldDB" id="A0A1M5VJB2"/>
<dbReference type="InterPro" id="IPR001347">
    <property type="entry name" value="SIS_dom"/>
</dbReference>
<reference evidence="7 8" key="1">
    <citation type="submission" date="2016-11" db="EMBL/GenBank/DDBJ databases">
        <authorList>
            <person name="Jaros S."/>
            <person name="Januszkiewicz K."/>
            <person name="Wedrychowicz H."/>
        </authorList>
    </citation>
    <scope>NUCLEOTIDE SEQUENCE [LARGE SCALE GENOMIC DNA]</scope>
    <source>
        <strain evidence="7 8">CGMCC 1.10190</strain>
    </source>
</reference>
<dbReference type="InterPro" id="IPR036388">
    <property type="entry name" value="WH-like_DNA-bd_sf"/>
</dbReference>
<dbReference type="OrthoDB" id="8713538at2"/>
<dbReference type="PANTHER" id="PTHR30514:SF18">
    <property type="entry name" value="RPIR-FAMILY TRANSCRIPTIONAL REGULATOR"/>
    <property type="match status" value="1"/>
</dbReference>
<dbReference type="EMBL" id="FQXE01000004">
    <property type="protein sequence ID" value="SHH75154.1"/>
    <property type="molecule type" value="Genomic_DNA"/>
</dbReference>
<dbReference type="InterPro" id="IPR035472">
    <property type="entry name" value="RpiR-like_SIS"/>
</dbReference>
<evidence type="ECO:0000259" key="6">
    <source>
        <dbReference type="PROSITE" id="PS51464"/>
    </source>
</evidence>
<keyword evidence="8" id="KW-1185">Reference proteome</keyword>
<dbReference type="PROSITE" id="PS51071">
    <property type="entry name" value="HTH_RPIR"/>
    <property type="match status" value="1"/>
</dbReference>
<protein>
    <submittedName>
        <fullName evidence="7">Transcriptional regulator, RpiR family</fullName>
    </submittedName>
</protein>
<dbReference type="InterPro" id="IPR046348">
    <property type="entry name" value="SIS_dom_sf"/>
</dbReference>
<organism evidence="7 8">
    <name type="scientific">Pollutimonas bauzanensis</name>
    <dbReference type="NCBI Taxonomy" id="658167"/>
    <lineage>
        <taxon>Bacteria</taxon>
        <taxon>Pseudomonadati</taxon>
        <taxon>Pseudomonadota</taxon>
        <taxon>Betaproteobacteria</taxon>
        <taxon>Burkholderiales</taxon>
        <taxon>Alcaligenaceae</taxon>
        <taxon>Pollutimonas</taxon>
    </lineage>
</organism>
<dbReference type="Gene3D" id="1.10.10.10">
    <property type="entry name" value="Winged helix-like DNA-binding domain superfamily/Winged helix DNA-binding domain"/>
    <property type="match status" value="1"/>
</dbReference>
<dbReference type="CDD" id="cd05013">
    <property type="entry name" value="SIS_RpiR"/>
    <property type="match status" value="1"/>
</dbReference>
<feature type="domain" description="HTH rpiR-type" evidence="5">
    <location>
        <begin position="4"/>
        <end position="80"/>
    </location>
</feature>
<accession>A0A1M5VJB2</accession>
<dbReference type="GO" id="GO:0006096">
    <property type="term" value="P:glycolytic process"/>
    <property type="evidence" value="ECO:0007669"/>
    <property type="project" value="UniProtKB-KW"/>
</dbReference>
<evidence type="ECO:0000256" key="3">
    <source>
        <dbReference type="ARBA" id="ARBA00023152"/>
    </source>
</evidence>
<evidence type="ECO:0000259" key="5">
    <source>
        <dbReference type="PROSITE" id="PS51071"/>
    </source>
</evidence>
<dbReference type="SUPFAM" id="SSF53697">
    <property type="entry name" value="SIS domain"/>
    <property type="match status" value="1"/>
</dbReference>
<dbReference type="InterPro" id="IPR000281">
    <property type="entry name" value="HTH_RpiR"/>
</dbReference>
<evidence type="ECO:0000256" key="1">
    <source>
        <dbReference type="ARBA" id="ARBA00023015"/>
    </source>
</evidence>
<dbReference type="InterPro" id="IPR047640">
    <property type="entry name" value="RpiR-like"/>
</dbReference>
<dbReference type="SUPFAM" id="SSF46689">
    <property type="entry name" value="Homeodomain-like"/>
    <property type="match status" value="1"/>
</dbReference>
<dbReference type="RefSeq" id="WP_073103048.1">
    <property type="nucleotide sequence ID" value="NZ_FQXE01000004.1"/>
</dbReference>
<name>A0A1M5VJB2_9BURK</name>
<evidence type="ECO:0000313" key="7">
    <source>
        <dbReference type="EMBL" id="SHH75154.1"/>
    </source>
</evidence>
<dbReference type="PANTHER" id="PTHR30514">
    <property type="entry name" value="GLUCOKINASE"/>
    <property type="match status" value="1"/>
</dbReference>
<dbReference type="PROSITE" id="PS51464">
    <property type="entry name" value="SIS"/>
    <property type="match status" value="1"/>
</dbReference>
<keyword evidence="3" id="KW-0324">Glycolysis</keyword>
<evidence type="ECO:0000313" key="8">
    <source>
        <dbReference type="Proteomes" id="UP000184226"/>
    </source>
</evidence>
<keyword evidence="2" id="KW-0238">DNA-binding</keyword>
<feature type="domain" description="SIS" evidence="6">
    <location>
        <begin position="129"/>
        <end position="272"/>
    </location>
</feature>
<evidence type="ECO:0000256" key="2">
    <source>
        <dbReference type="ARBA" id="ARBA00023125"/>
    </source>
</evidence>
<dbReference type="GO" id="GO:0003677">
    <property type="term" value="F:DNA binding"/>
    <property type="evidence" value="ECO:0007669"/>
    <property type="project" value="UniProtKB-KW"/>
</dbReference>
<dbReference type="InterPro" id="IPR009057">
    <property type="entry name" value="Homeodomain-like_sf"/>
</dbReference>
<dbReference type="Gene3D" id="3.40.50.10490">
    <property type="entry name" value="Glucose-6-phosphate isomerase like protein, domain 1"/>
    <property type="match status" value="1"/>
</dbReference>
<dbReference type="GO" id="GO:0003700">
    <property type="term" value="F:DNA-binding transcription factor activity"/>
    <property type="evidence" value="ECO:0007669"/>
    <property type="project" value="InterPro"/>
</dbReference>
<evidence type="ECO:0000256" key="4">
    <source>
        <dbReference type="ARBA" id="ARBA00023163"/>
    </source>
</evidence>
<dbReference type="STRING" id="658167.SAMN04488135_104401"/>
<gene>
    <name evidence="7" type="ORF">SAMN04488135_104401</name>
</gene>
<keyword evidence="1" id="KW-0805">Transcription regulation</keyword>
<dbReference type="Pfam" id="PF01380">
    <property type="entry name" value="SIS"/>
    <property type="match status" value="1"/>
</dbReference>
<sequence length="289" mass="31816">MTKEEMDKLIEARFDKLTPKLQCAARHVLDAPNDIALHSMRAVASHAKLQPATMLRLARELGFENYGEFRSIYMDWLSGQNKTFYMRAADLRQRSAKADKQGLLSEFFLTEASNLDETFGPKNAKGFKVAQKILDESKEIYIFGQRSLFPAAYYLHYACAMFASNTTLLTGVGGTFADELRRIGKDDVLVAFSFHPYALSSIAAIEFVRQRGAKIIAITDSPVSPIATGTSVTLLTPTASPSLFPSVVPAVAVAQALAALMIASGGEERLEEIANSEAQLRHFNVLKEK</sequence>
<dbReference type="GO" id="GO:0097367">
    <property type="term" value="F:carbohydrate derivative binding"/>
    <property type="evidence" value="ECO:0007669"/>
    <property type="project" value="InterPro"/>
</dbReference>